<dbReference type="InterPro" id="IPR050109">
    <property type="entry name" value="HTH-type_TetR-like_transc_reg"/>
</dbReference>
<evidence type="ECO:0000259" key="5">
    <source>
        <dbReference type="PROSITE" id="PS50977"/>
    </source>
</evidence>
<keyword evidence="1" id="KW-0805">Transcription regulation</keyword>
<dbReference type="AlphaFoldDB" id="A0A941E9I1"/>
<dbReference type="RefSeq" id="WP_212518203.1">
    <property type="nucleotide sequence ID" value="NZ_JAGSOH010000027.1"/>
</dbReference>
<dbReference type="PANTHER" id="PTHR30055:SF238">
    <property type="entry name" value="MYCOFACTOCIN BIOSYNTHESIS TRANSCRIPTIONAL REGULATOR MFTR-RELATED"/>
    <property type="match status" value="1"/>
</dbReference>
<gene>
    <name evidence="6" type="ORF">KDK95_12135</name>
</gene>
<dbReference type="SUPFAM" id="SSF46689">
    <property type="entry name" value="Homeodomain-like"/>
    <property type="match status" value="1"/>
</dbReference>
<feature type="DNA-binding region" description="H-T-H motif" evidence="4">
    <location>
        <begin position="42"/>
        <end position="61"/>
    </location>
</feature>
<keyword evidence="2 4" id="KW-0238">DNA-binding</keyword>
<name>A0A941E9I1_9ACTN</name>
<dbReference type="PROSITE" id="PS50977">
    <property type="entry name" value="HTH_TETR_2"/>
    <property type="match status" value="1"/>
</dbReference>
<dbReference type="GO" id="GO:0000976">
    <property type="term" value="F:transcription cis-regulatory region binding"/>
    <property type="evidence" value="ECO:0007669"/>
    <property type="project" value="TreeGrafter"/>
</dbReference>
<dbReference type="PRINTS" id="PR00455">
    <property type="entry name" value="HTHTETR"/>
</dbReference>
<dbReference type="Gene3D" id="1.10.357.10">
    <property type="entry name" value="Tetracycline Repressor, domain 2"/>
    <property type="match status" value="1"/>
</dbReference>
<evidence type="ECO:0000256" key="3">
    <source>
        <dbReference type="ARBA" id="ARBA00023163"/>
    </source>
</evidence>
<dbReference type="InterPro" id="IPR009057">
    <property type="entry name" value="Homeodomain-like_sf"/>
</dbReference>
<accession>A0A941E9I1</accession>
<protein>
    <submittedName>
        <fullName evidence="6">TetR family transcriptional regulator</fullName>
    </submittedName>
</protein>
<evidence type="ECO:0000256" key="2">
    <source>
        <dbReference type="ARBA" id="ARBA00023125"/>
    </source>
</evidence>
<dbReference type="PROSITE" id="PS01081">
    <property type="entry name" value="HTH_TETR_1"/>
    <property type="match status" value="1"/>
</dbReference>
<dbReference type="Gene3D" id="1.10.10.60">
    <property type="entry name" value="Homeodomain-like"/>
    <property type="match status" value="1"/>
</dbReference>
<evidence type="ECO:0000313" key="6">
    <source>
        <dbReference type="EMBL" id="MBR7827057.1"/>
    </source>
</evidence>
<keyword evidence="3" id="KW-0804">Transcription</keyword>
<dbReference type="Proteomes" id="UP000676325">
    <property type="component" value="Unassembled WGS sequence"/>
</dbReference>
<evidence type="ECO:0000256" key="4">
    <source>
        <dbReference type="PROSITE-ProRule" id="PRU00335"/>
    </source>
</evidence>
<sequence>MSIESSAVPAPGLRERTRRAVRAELTAVALDLFLQRGFEATTVDEIAAAAGISRRSLFRYFASKEAIIFDNLQDVGETLAEALAKRPYDEDAWVALRRSFEVVTAYNVDNPERTLAFWRMLEETASLKARHFQQLMSWQQLLVPDISVRLGEAGPAANGNGSGGYPDGEYGPRAPAVVGAALACLDAANHAWLRSQGRADVVQLLDEAMRAVRPAQF</sequence>
<comment type="caution">
    <text evidence="6">The sequence shown here is derived from an EMBL/GenBank/DDBJ whole genome shotgun (WGS) entry which is preliminary data.</text>
</comment>
<dbReference type="GO" id="GO:0003700">
    <property type="term" value="F:DNA-binding transcription factor activity"/>
    <property type="evidence" value="ECO:0007669"/>
    <property type="project" value="TreeGrafter"/>
</dbReference>
<dbReference type="EMBL" id="JAGSOH010000027">
    <property type="protein sequence ID" value="MBR7827057.1"/>
    <property type="molecule type" value="Genomic_DNA"/>
</dbReference>
<dbReference type="PANTHER" id="PTHR30055">
    <property type="entry name" value="HTH-TYPE TRANSCRIPTIONAL REGULATOR RUTR"/>
    <property type="match status" value="1"/>
</dbReference>
<evidence type="ECO:0000256" key="1">
    <source>
        <dbReference type="ARBA" id="ARBA00023015"/>
    </source>
</evidence>
<dbReference type="Pfam" id="PF00440">
    <property type="entry name" value="TetR_N"/>
    <property type="match status" value="1"/>
</dbReference>
<keyword evidence="7" id="KW-1185">Reference proteome</keyword>
<proteinExistence type="predicted"/>
<organism evidence="6 7">
    <name type="scientific">Actinospica acidithermotolerans</name>
    <dbReference type="NCBI Taxonomy" id="2828514"/>
    <lineage>
        <taxon>Bacteria</taxon>
        <taxon>Bacillati</taxon>
        <taxon>Actinomycetota</taxon>
        <taxon>Actinomycetes</taxon>
        <taxon>Catenulisporales</taxon>
        <taxon>Actinospicaceae</taxon>
        <taxon>Actinospica</taxon>
    </lineage>
</organism>
<dbReference type="InterPro" id="IPR001647">
    <property type="entry name" value="HTH_TetR"/>
</dbReference>
<dbReference type="InterPro" id="IPR023772">
    <property type="entry name" value="DNA-bd_HTH_TetR-type_CS"/>
</dbReference>
<evidence type="ECO:0000313" key="7">
    <source>
        <dbReference type="Proteomes" id="UP000676325"/>
    </source>
</evidence>
<reference evidence="6" key="1">
    <citation type="submission" date="2021-04" db="EMBL/GenBank/DDBJ databases">
        <title>Genome based classification of Actinospica acidithermotolerans sp. nov., an actinobacterium isolated from an Indonesian hot spring.</title>
        <authorList>
            <person name="Kusuma A.B."/>
            <person name="Putra K.E."/>
            <person name="Nafisah S."/>
            <person name="Loh J."/>
            <person name="Nouioui I."/>
            <person name="Goodfellow M."/>
        </authorList>
    </citation>
    <scope>NUCLEOTIDE SEQUENCE</scope>
    <source>
        <strain evidence="6">MGRD01-02</strain>
    </source>
</reference>
<feature type="domain" description="HTH tetR-type" evidence="5">
    <location>
        <begin position="19"/>
        <end position="79"/>
    </location>
</feature>